<evidence type="ECO:0000313" key="2">
    <source>
        <dbReference type="EMBL" id="QTA79526.1"/>
    </source>
</evidence>
<accession>A0A975GFP5</accession>
<name>A0A975GFP5_9BACT</name>
<proteinExistence type="predicted"/>
<keyword evidence="1" id="KW-0472">Membrane</keyword>
<keyword evidence="3" id="KW-1185">Reference proteome</keyword>
<organism evidence="2 3">
    <name type="scientific">Desulfonema limicola</name>
    <dbReference type="NCBI Taxonomy" id="45656"/>
    <lineage>
        <taxon>Bacteria</taxon>
        <taxon>Pseudomonadati</taxon>
        <taxon>Thermodesulfobacteriota</taxon>
        <taxon>Desulfobacteria</taxon>
        <taxon>Desulfobacterales</taxon>
        <taxon>Desulfococcaceae</taxon>
        <taxon>Desulfonema</taxon>
    </lineage>
</organism>
<gene>
    <name evidence="2" type="ORF">dnl_17970</name>
</gene>
<keyword evidence="1" id="KW-1133">Transmembrane helix</keyword>
<reference evidence="2" key="1">
    <citation type="journal article" date="2021" name="Microb. Physiol.">
        <title>Proteogenomic Insights into the Physiology of Marine, Sulfate-Reducing, Filamentous Desulfonema limicola and Desulfonema magnum.</title>
        <authorList>
            <person name="Schnaars V."/>
            <person name="Wohlbrand L."/>
            <person name="Scheve S."/>
            <person name="Hinrichs C."/>
            <person name="Reinhardt R."/>
            <person name="Rabus R."/>
        </authorList>
    </citation>
    <scope>NUCLEOTIDE SEQUENCE</scope>
    <source>
        <strain evidence="2">5ac10</strain>
    </source>
</reference>
<sequence>MRFIIWGQKAQAVILAILILNILIQKRKKFLKKETKTDDYDSPWKEILEQYFPEFIEQDIINLFRFIDWIMCLPKTEESLFWQELEVYEKEGKMPYVTSVERIGF</sequence>
<evidence type="ECO:0000313" key="3">
    <source>
        <dbReference type="Proteomes" id="UP000663720"/>
    </source>
</evidence>
<feature type="transmembrane region" description="Helical" evidence="1">
    <location>
        <begin position="6"/>
        <end position="24"/>
    </location>
</feature>
<evidence type="ECO:0000256" key="1">
    <source>
        <dbReference type="SAM" id="Phobius"/>
    </source>
</evidence>
<keyword evidence="1" id="KW-0812">Transmembrane</keyword>
<dbReference type="Proteomes" id="UP000663720">
    <property type="component" value="Chromosome"/>
</dbReference>
<protein>
    <submittedName>
        <fullName evidence="2">Uncharacterized protein</fullName>
    </submittedName>
</protein>
<dbReference type="KEGG" id="dli:dnl_17970"/>
<dbReference type="EMBL" id="CP061799">
    <property type="protein sequence ID" value="QTA79526.1"/>
    <property type="molecule type" value="Genomic_DNA"/>
</dbReference>
<dbReference type="AlphaFoldDB" id="A0A975GFP5"/>